<gene>
    <name evidence="1" type="ORF">Syun_030738</name>
</gene>
<reference evidence="1 2" key="1">
    <citation type="submission" date="2024-01" db="EMBL/GenBank/DDBJ databases">
        <title>Genome assemblies of Stephania.</title>
        <authorList>
            <person name="Yang L."/>
        </authorList>
    </citation>
    <scope>NUCLEOTIDE SEQUENCE [LARGE SCALE GENOMIC DNA]</scope>
    <source>
        <strain evidence="1">YNDBR</strain>
        <tissue evidence="1">Leaf</tissue>
    </source>
</reference>
<dbReference type="Proteomes" id="UP001420932">
    <property type="component" value="Unassembled WGS sequence"/>
</dbReference>
<evidence type="ECO:0000313" key="2">
    <source>
        <dbReference type="Proteomes" id="UP001420932"/>
    </source>
</evidence>
<comment type="caution">
    <text evidence="1">The sequence shown here is derived from an EMBL/GenBank/DDBJ whole genome shotgun (WGS) entry which is preliminary data.</text>
</comment>
<accession>A0AAP0HER2</accession>
<name>A0AAP0HER2_9MAGN</name>
<proteinExistence type="predicted"/>
<organism evidence="1 2">
    <name type="scientific">Stephania yunnanensis</name>
    <dbReference type="NCBI Taxonomy" id="152371"/>
    <lineage>
        <taxon>Eukaryota</taxon>
        <taxon>Viridiplantae</taxon>
        <taxon>Streptophyta</taxon>
        <taxon>Embryophyta</taxon>
        <taxon>Tracheophyta</taxon>
        <taxon>Spermatophyta</taxon>
        <taxon>Magnoliopsida</taxon>
        <taxon>Ranunculales</taxon>
        <taxon>Menispermaceae</taxon>
        <taxon>Menispermoideae</taxon>
        <taxon>Cissampelideae</taxon>
        <taxon>Stephania</taxon>
    </lineage>
</organism>
<keyword evidence="2" id="KW-1185">Reference proteome</keyword>
<protein>
    <submittedName>
        <fullName evidence="1">Uncharacterized protein</fullName>
    </submittedName>
</protein>
<dbReference type="EMBL" id="JBBNAF010000043">
    <property type="protein sequence ID" value="KAK9081901.1"/>
    <property type="molecule type" value="Genomic_DNA"/>
</dbReference>
<dbReference type="AlphaFoldDB" id="A0AAP0HER2"/>
<evidence type="ECO:0000313" key="1">
    <source>
        <dbReference type="EMBL" id="KAK9081901.1"/>
    </source>
</evidence>
<sequence>MESPDEHSYHPEQCANHHFLHPTAKIAVVKIFALIEWYIRIQIIWRLKSKILYTHWNIGKQFHPRINTRKIKIIPNGIPIYSTILLLTLHERRYGGEGEVAALDGVDVGESGIWGVAMMACSLEDGPSEGYNDTLVDTNGYDDLNHEPRCALRCYKEKRIKPVTYNRKASHFLYRS</sequence>